<evidence type="ECO:0000256" key="1">
    <source>
        <dbReference type="SAM" id="Phobius"/>
    </source>
</evidence>
<feature type="transmembrane region" description="Helical" evidence="1">
    <location>
        <begin position="25"/>
        <end position="48"/>
    </location>
</feature>
<feature type="transmembrane region" description="Helical" evidence="1">
    <location>
        <begin position="69"/>
        <end position="96"/>
    </location>
</feature>
<sequence length="145" mass="16086">MATTAIAESRNQFMGELIRLVSENIMFFLISAVALLIVPCMLTWWVIAQIVNSDRKEAGRQRFVGRWHFLRFGPTAPLLSLIACIVGAGPVVIFRFALPVDFFIPCVALGFLGLTAFLMSMLLWMYASDPAETAKSSEPRRTVGS</sequence>
<name>A0A2S3ZLD7_9MICO</name>
<dbReference type="Proteomes" id="UP000237104">
    <property type="component" value="Unassembled WGS sequence"/>
</dbReference>
<dbReference type="InterPro" id="IPR022272">
    <property type="entry name" value="Lipocalin_CS"/>
</dbReference>
<comment type="caution">
    <text evidence="2">The sequence shown here is derived from an EMBL/GenBank/DDBJ whole genome shotgun (WGS) entry which is preliminary data.</text>
</comment>
<proteinExistence type="predicted"/>
<accession>A0A2S3ZLD7</accession>
<gene>
    <name evidence="2" type="ORF">C3B59_05785</name>
</gene>
<keyword evidence="1" id="KW-1133">Transmembrane helix</keyword>
<dbReference type="EMBL" id="PPXF01000023">
    <property type="protein sequence ID" value="POH69148.1"/>
    <property type="molecule type" value="Genomic_DNA"/>
</dbReference>
<keyword evidence="1" id="KW-0812">Transmembrane</keyword>
<organism evidence="2 3">
    <name type="scientific">Cryobacterium zongtaii</name>
    <dbReference type="NCBI Taxonomy" id="1259217"/>
    <lineage>
        <taxon>Bacteria</taxon>
        <taxon>Bacillati</taxon>
        <taxon>Actinomycetota</taxon>
        <taxon>Actinomycetes</taxon>
        <taxon>Micrococcales</taxon>
        <taxon>Microbacteriaceae</taxon>
        <taxon>Cryobacterium</taxon>
    </lineage>
</organism>
<dbReference type="PROSITE" id="PS00213">
    <property type="entry name" value="LIPOCALIN"/>
    <property type="match status" value="1"/>
</dbReference>
<protein>
    <submittedName>
        <fullName evidence="2">Uncharacterized protein</fullName>
    </submittedName>
</protein>
<reference evidence="2 3" key="1">
    <citation type="submission" date="2018-01" db="EMBL/GenBank/DDBJ databases">
        <title>Cryobacterium sp. nov., from glaciers in China.</title>
        <authorList>
            <person name="Liu Q."/>
            <person name="Xin Y.-H."/>
        </authorList>
    </citation>
    <scope>NUCLEOTIDE SEQUENCE [LARGE SCALE GENOMIC DNA]</scope>
    <source>
        <strain evidence="2 3">TMB1-8</strain>
    </source>
</reference>
<evidence type="ECO:0000313" key="3">
    <source>
        <dbReference type="Proteomes" id="UP000237104"/>
    </source>
</evidence>
<keyword evidence="1" id="KW-0472">Membrane</keyword>
<evidence type="ECO:0000313" key="2">
    <source>
        <dbReference type="EMBL" id="POH69148.1"/>
    </source>
</evidence>
<feature type="transmembrane region" description="Helical" evidence="1">
    <location>
        <begin position="102"/>
        <end position="127"/>
    </location>
</feature>
<dbReference type="AlphaFoldDB" id="A0A2S3ZLD7"/>